<dbReference type="EMBL" id="OIVN01006325">
    <property type="protein sequence ID" value="SPD30607.1"/>
    <property type="molecule type" value="Genomic_DNA"/>
</dbReference>
<dbReference type="InterPro" id="IPR043502">
    <property type="entry name" value="DNA/RNA_pol_sf"/>
</dbReference>
<dbReference type="Pfam" id="PF13966">
    <property type="entry name" value="zf-RVT"/>
    <property type="match status" value="1"/>
</dbReference>
<protein>
    <recommendedName>
        <fullName evidence="1">Reverse transcriptase domain-containing protein</fullName>
    </recommendedName>
</protein>
<evidence type="ECO:0000313" key="2">
    <source>
        <dbReference type="EMBL" id="SPD30607.1"/>
    </source>
</evidence>
<evidence type="ECO:0000259" key="1">
    <source>
        <dbReference type="PROSITE" id="PS50878"/>
    </source>
</evidence>
<sequence length="798" mass="90127">MKSKRRGRATHMAVKLDMSKAYDRVEWEFIRAMMLKLGFADRWVNLIMQCVQTVSYSVLLNGAPAGFIKPTRGLRQGDPLSPYLFLICTEGLTSLLSKAEMTGSLQGLSICRGGPQISHLFFADDSLIFCRASIADCRALTYLLSCYERASGQKLNQEKTSLFFSTNTQHDIRQAICTELHTTSTGDLGKYLGLPPIVGKGKKQAFMDVKHKIANKLQGWKGKLLSQAGKEILIKSVAQAIPVYSMSCFRIPDNLCKEINSMVGKFWWGQKSTEKKIHWQKWSNLCQKKQDGGMGFRDLSMFNLALLAKQGWRLLQNPDTLLHRVLKAKYFPDCSFLDAQIPSHSSFTWRSLAQARHIIRLGTRWRIGNGSQVNIWKDNWISSSSPLKIISPRQILPENARVCDLIDDDSRLWKSSLIDSIFLPLEAEQIKSIPLHPSRHDSMVWSGTPNGQFSTRSAYQLQAAEKSSLSASTSDQSRNHSFWKSLWGVAVPNKIKVFMWRACKSSLPTKANLFSRGVLSSCTCPVCHDENETIFHTLWDCQYARTVWQNSLLHKLHYSIQVSNWNDVVEEVLRTQRQQDIETFFTLAWMIWGNRNNAWLQKPSADAEILGEKAATYVEEYNEVTKKVEDSRSVLCRKWSPPTGSMLKMNVATTYFNTRKSVGLGVVIRNSRGEQMASYCEEFPSAKDSLHSAANAMIKALQFGVDAGFYCLMVEFSHSQLKALIQSTEECLSEIGDQIAHIRNFRTKFSHLDFIVIPGSCNRAAKMLAGFAKGNTEPSIWLEEGPAFLLPIVLAELS</sequence>
<dbReference type="PANTHER" id="PTHR33116:SF86">
    <property type="entry name" value="REVERSE TRANSCRIPTASE DOMAIN-CONTAINING PROTEIN"/>
    <property type="match status" value="1"/>
</dbReference>
<dbReference type="CDD" id="cd01650">
    <property type="entry name" value="RT_nLTR_like"/>
    <property type="match status" value="1"/>
</dbReference>
<dbReference type="InterPro" id="IPR002156">
    <property type="entry name" value="RNaseH_domain"/>
</dbReference>
<organism evidence="2">
    <name type="scientific">Fagus sylvatica</name>
    <name type="common">Beechnut</name>
    <dbReference type="NCBI Taxonomy" id="28930"/>
    <lineage>
        <taxon>Eukaryota</taxon>
        <taxon>Viridiplantae</taxon>
        <taxon>Streptophyta</taxon>
        <taxon>Embryophyta</taxon>
        <taxon>Tracheophyta</taxon>
        <taxon>Spermatophyta</taxon>
        <taxon>Magnoliopsida</taxon>
        <taxon>eudicotyledons</taxon>
        <taxon>Gunneridae</taxon>
        <taxon>Pentapetalae</taxon>
        <taxon>rosids</taxon>
        <taxon>fabids</taxon>
        <taxon>Fagales</taxon>
        <taxon>Fagaceae</taxon>
        <taxon>Fagus</taxon>
    </lineage>
</organism>
<gene>
    <name evidence="2" type="ORF">FSB_LOCUS58489</name>
</gene>
<reference evidence="2" key="1">
    <citation type="submission" date="2018-02" db="EMBL/GenBank/DDBJ databases">
        <authorList>
            <person name="Cohen D.B."/>
            <person name="Kent A.D."/>
        </authorList>
    </citation>
    <scope>NUCLEOTIDE SEQUENCE</scope>
</reference>
<name>A0A2N9IZ42_FAGSY</name>
<dbReference type="GO" id="GO:0004523">
    <property type="term" value="F:RNA-DNA hybrid ribonuclease activity"/>
    <property type="evidence" value="ECO:0007669"/>
    <property type="project" value="InterPro"/>
</dbReference>
<dbReference type="SUPFAM" id="SSF56672">
    <property type="entry name" value="DNA/RNA polymerases"/>
    <property type="match status" value="1"/>
</dbReference>
<dbReference type="PANTHER" id="PTHR33116">
    <property type="entry name" value="REVERSE TRANSCRIPTASE ZINC-BINDING DOMAIN-CONTAINING PROTEIN-RELATED-RELATED"/>
    <property type="match status" value="1"/>
</dbReference>
<accession>A0A2N9IZ42</accession>
<dbReference type="Pfam" id="PF13456">
    <property type="entry name" value="RVT_3"/>
    <property type="match status" value="1"/>
</dbReference>
<proteinExistence type="predicted"/>
<dbReference type="AlphaFoldDB" id="A0A2N9IZ42"/>
<dbReference type="InterPro" id="IPR026960">
    <property type="entry name" value="RVT-Znf"/>
</dbReference>
<feature type="domain" description="Reverse transcriptase" evidence="1">
    <location>
        <begin position="1"/>
        <end position="196"/>
    </location>
</feature>
<dbReference type="Pfam" id="PF00078">
    <property type="entry name" value="RVT_1"/>
    <property type="match status" value="1"/>
</dbReference>
<dbReference type="PROSITE" id="PS50878">
    <property type="entry name" value="RT_POL"/>
    <property type="match status" value="1"/>
</dbReference>
<dbReference type="GO" id="GO:0003676">
    <property type="term" value="F:nucleic acid binding"/>
    <property type="evidence" value="ECO:0007669"/>
    <property type="project" value="InterPro"/>
</dbReference>
<dbReference type="InterPro" id="IPR000477">
    <property type="entry name" value="RT_dom"/>
</dbReference>